<dbReference type="SMART" id="SM00238">
    <property type="entry name" value="BIR"/>
    <property type="match status" value="1"/>
</dbReference>
<protein>
    <submittedName>
        <fullName evidence="1">BIR repeat</fullName>
    </submittedName>
</protein>
<sequence length="131" mass="15061">MNLSKYSNDFPNLLYVIRNSQNPKPPELTTFELRLKTFDSFTQKFLNKMSMCVAGYKFLRAGDRVHCFNCGLILHEWAITDDPRKEYAFHSPTCPFVLRKKGDQLVESAIRENKNVVCDCGFSHKGCDTGD</sequence>
<organism evidence="1 2">
    <name type="scientific">Cinara cedri</name>
    <dbReference type="NCBI Taxonomy" id="506608"/>
    <lineage>
        <taxon>Eukaryota</taxon>
        <taxon>Metazoa</taxon>
        <taxon>Ecdysozoa</taxon>
        <taxon>Arthropoda</taxon>
        <taxon>Hexapoda</taxon>
        <taxon>Insecta</taxon>
        <taxon>Pterygota</taxon>
        <taxon>Neoptera</taxon>
        <taxon>Paraneoptera</taxon>
        <taxon>Hemiptera</taxon>
        <taxon>Sternorrhyncha</taxon>
        <taxon>Aphidomorpha</taxon>
        <taxon>Aphidoidea</taxon>
        <taxon>Aphididae</taxon>
        <taxon>Lachninae</taxon>
        <taxon>Cinara</taxon>
    </lineage>
</organism>
<dbReference type="Gene3D" id="1.10.1170.10">
    <property type="entry name" value="Inhibitor Of Apoptosis Protein (2mihbC-IAP-1), Chain A"/>
    <property type="match status" value="1"/>
</dbReference>
<dbReference type="SUPFAM" id="SSF57924">
    <property type="entry name" value="Inhibitor of apoptosis (IAP) repeat"/>
    <property type="match status" value="1"/>
</dbReference>
<dbReference type="Pfam" id="PF00653">
    <property type="entry name" value="BIR"/>
    <property type="match status" value="1"/>
</dbReference>
<gene>
    <name evidence="1" type="ORF">CINCED_3A016322</name>
</gene>
<dbReference type="AlphaFoldDB" id="A0A5E4NNF7"/>
<dbReference type="EMBL" id="CABPRJ010002375">
    <property type="protein sequence ID" value="VVC44076.1"/>
    <property type="molecule type" value="Genomic_DNA"/>
</dbReference>
<dbReference type="CDD" id="cd00022">
    <property type="entry name" value="BIR"/>
    <property type="match status" value="1"/>
</dbReference>
<keyword evidence="2" id="KW-1185">Reference proteome</keyword>
<dbReference type="Proteomes" id="UP000325440">
    <property type="component" value="Unassembled WGS sequence"/>
</dbReference>
<name>A0A5E4NNF7_9HEMI</name>
<proteinExistence type="predicted"/>
<dbReference type="PROSITE" id="PS50143">
    <property type="entry name" value="BIR_REPEAT_2"/>
    <property type="match status" value="1"/>
</dbReference>
<dbReference type="PANTHER" id="PTHR10044">
    <property type="entry name" value="INHIBITOR OF APOPTOSIS"/>
    <property type="match status" value="1"/>
</dbReference>
<dbReference type="InterPro" id="IPR001370">
    <property type="entry name" value="BIR_rpt"/>
</dbReference>
<reference evidence="1 2" key="1">
    <citation type="submission" date="2019-08" db="EMBL/GenBank/DDBJ databases">
        <authorList>
            <person name="Alioto T."/>
            <person name="Alioto T."/>
            <person name="Gomez Garrido J."/>
        </authorList>
    </citation>
    <scope>NUCLEOTIDE SEQUENCE [LARGE SCALE GENOMIC DNA]</scope>
</reference>
<evidence type="ECO:0000313" key="1">
    <source>
        <dbReference type="EMBL" id="VVC44076.1"/>
    </source>
</evidence>
<evidence type="ECO:0000313" key="2">
    <source>
        <dbReference type="Proteomes" id="UP000325440"/>
    </source>
</evidence>
<dbReference type="OrthoDB" id="6616098at2759"/>
<accession>A0A5E4NNF7</accession>
<dbReference type="InterPro" id="IPR050784">
    <property type="entry name" value="IAP"/>
</dbReference>